<evidence type="ECO:0000313" key="3">
    <source>
        <dbReference type="Proteomes" id="UP001385892"/>
    </source>
</evidence>
<reference evidence="2 3" key="1">
    <citation type="submission" date="2024-03" db="EMBL/GenBank/DDBJ databases">
        <title>Novel species of the genus Variovorax.</title>
        <authorList>
            <person name="Liu Q."/>
            <person name="Xin Y.-H."/>
        </authorList>
    </citation>
    <scope>NUCLEOTIDE SEQUENCE [LARGE SCALE GENOMIC DNA]</scope>
    <source>
        <strain evidence="2 3">KACC 18900</strain>
    </source>
</reference>
<evidence type="ECO:0000313" key="2">
    <source>
        <dbReference type="EMBL" id="MEJ8847478.1"/>
    </source>
</evidence>
<dbReference type="EMBL" id="JBBKZT010000005">
    <property type="protein sequence ID" value="MEJ8847478.1"/>
    <property type="molecule type" value="Genomic_DNA"/>
</dbReference>
<sequence>MKKFVIALAVLASAAALAEEPAQEESSVKKAVKSATSGAISLGKSMMSGVSDGVTDGRKTGEAADGAVLVSNLAEFEAKVDARLLTIAAASDDRVDAEFALRNHGKKPVRMINLQKRGTVLILDKDAFAHELSSDTTNPLDVTIPENAGIKVKFTFNGTAKDMVAVRVWGKEFKK</sequence>
<gene>
    <name evidence="2" type="ORF">WKW82_12525</name>
</gene>
<dbReference type="RefSeq" id="WP_340342610.1">
    <property type="nucleotide sequence ID" value="NZ_JBBKZT010000005.1"/>
</dbReference>
<organism evidence="2 3">
    <name type="scientific">Variovorax rhizosphaerae</name>
    <dbReference type="NCBI Taxonomy" id="1836200"/>
    <lineage>
        <taxon>Bacteria</taxon>
        <taxon>Pseudomonadati</taxon>
        <taxon>Pseudomonadota</taxon>
        <taxon>Betaproteobacteria</taxon>
        <taxon>Burkholderiales</taxon>
        <taxon>Comamonadaceae</taxon>
        <taxon>Variovorax</taxon>
    </lineage>
</organism>
<accession>A0ABU8WL36</accession>
<proteinExistence type="predicted"/>
<evidence type="ECO:0000256" key="1">
    <source>
        <dbReference type="SAM" id="SignalP"/>
    </source>
</evidence>
<evidence type="ECO:0008006" key="4">
    <source>
        <dbReference type="Google" id="ProtNLM"/>
    </source>
</evidence>
<dbReference type="Proteomes" id="UP001385892">
    <property type="component" value="Unassembled WGS sequence"/>
</dbReference>
<keyword evidence="3" id="KW-1185">Reference proteome</keyword>
<comment type="caution">
    <text evidence="2">The sequence shown here is derived from an EMBL/GenBank/DDBJ whole genome shotgun (WGS) entry which is preliminary data.</text>
</comment>
<feature type="chain" id="PRO_5045215825" description="DUF4352 domain-containing protein" evidence="1">
    <location>
        <begin position="19"/>
        <end position="175"/>
    </location>
</feature>
<protein>
    <recommendedName>
        <fullName evidence="4">DUF4352 domain-containing protein</fullName>
    </recommendedName>
</protein>
<keyword evidence="1" id="KW-0732">Signal</keyword>
<feature type="signal peptide" evidence="1">
    <location>
        <begin position="1"/>
        <end position="18"/>
    </location>
</feature>
<name>A0ABU8WL36_9BURK</name>